<dbReference type="HOGENOM" id="CLU_1652268_0_0_1"/>
<dbReference type="AlphaFoldDB" id="A0A067TGR1"/>
<dbReference type="Proteomes" id="UP000027222">
    <property type="component" value="Unassembled WGS sequence"/>
</dbReference>
<dbReference type="OrthoDB" id="10512801at2759"/>
<protein>
    <recommendedName>
        <fullName evidence="3">Ubiquitin-like domain-containing protein</fullName>
    </recommendedName>
</protein>
<keyword evidence="2" id="KW-1185">Reference proteome</keyword>
<gene>
    <name evidence="1" type="ORF">GALMADRAFT_820780</name>
</gene>
<sequence length="160" mass="17888">MDDLVDIYVVMIETGNFVPGGTYAANRLQDVATLKSEIASWYNLRNVTTQWSLSLASGRKLDNYQLLKIYGVNNGDTLYLQDPELVKISYSENNGPTKFVWAYRKDKIQAVKEKAFPGRANEYAFRFKGAAVNDSSDVKSLVTPAEDAVYLDLIFNARGG</sequence>
<dbReference type="EMBL" id="KL142369">
    <property type="protein sequence ID" value="KDR82395.1"/>
    <property type="molecule type" value="Genomic_DNA"/>
</dbReference>
<evidence type="ECO:0008006" key="3">
    <source>
        <dbReference type="Google" id="ProtNLM"/>
    </source>
</evidence>
<name>A0A067TGR1_GALM3</name>
<proteinExistence type="predicted"/>
<evidence type="ECO:0000313" key="2">
    <source>
        <dbReference type="Proteomes" id="UP000027222"/>
    </source>
</evidence>
<organism evidence="1 2">
    <name type="scientific">Galerina marginata (strain CBS 339.88)</name>
    <dbReference type="NCBI Taxonomy" id="685588"/>
    <lineage>
        <taxon>Eukaryota</taxon>
        <taxon>Fungi</taxon>
        <taxon>Dikarya</taxon>
        <taxon>Basidiomycota</taxon>
        <taxon>Agaricomycotina</taxon>
        <taxon>Agaricomycetes</taxon>
        <taxon>Agaricomycetidae</taxon>
        <taxon>Agaricales</taxon>
        <taxon>Agaricineae</taxon>
        <taxon>Strophariaceae</taxon>
        <taxon>Galerina</taxon>
    </lineage>
</organism>
<evidence type="ECO:0000313" key="1">
    <source>
        <dbReference type="EMBL" id="KDR82395.1"/>
    </source>
</evidence>
<accession>A0A067TGR1</accession>
<reference evidence="2" key="1">
    <citation type="journal article" date="2014" name="Proc. Natl. Acad. Sci. U.S.A.">
        <title>Extensive sampling of basidiomycete genomes demonstrates inadequacy of the white-rot/brown-rot paradigm for wood decay fungi.</title>
        <authorList>
            <person name="Riley R."/>
            <person name="Salamov A.A."/>
            <person name="Brown D.W."/>
            <person name="Nagy L.G."/>
            <person name="Floudas D."/>
            <person name="Held B.W."/>
            <person name="Levasseur A."/>
            <person name="Lombard V."/>
            <person name="Morin E."/>
            <person name="Otillar R."/>
            <person name="Lindquist E.A."/>
            <person name="Sun H."/>
            <person name="LaButti K.M."/>
            <person name="Schmutz J."/>
            <person name="Jabbour D."/>
            <person name="Luo H."/>
            <person name="Baker S.E."/>
            <person name="Pisabarro A.G."/>
            <person name="Walton J.D."/>
            <person name="Blanchette R.A."/>
            <person name="Henrissat B."/>
            <person name="Martin F."/>
            <person name="Cullen D."/>
            <person name="Hibbett D.S."/>
            <person name="Grigoriev I.V."/>
        </authorList>
    </citation>
    <scope>NUCLEOTIDE SEQUENCE [LARGE SCALE GENOMIC DNA]</scope>
    <source>
        <strain evidence="2">CBS 339.88</strain>
    </source>
</reference>